<evidence type="ECO:0000313" key="4">
    <source>
        <dbReference type="Proteomes" id="UP001147653"/>
    </source>
</evidence>
<dbReference type="Proteomes" id="UP001147653">
    <property type="component" value="Unassembled WGS sequence"/>
</dbReference>
<dbReference type="RefSeq" id="WP_270026705.1">
    <property type="nucleotide sequence ID" value="NZ_JAPDDP010000034.1"/>
</dbReference>
<comment type="caution">
    <text evidence="3">The sequence shown here is derived from an EMBL/GenBank/DDBJ whole genome shotgun (WGS) entry which is preliminary data.</text>
</comment>
<keyword evidence="4" id="KW-1185">Reference proteome</keyword>
<sequence length="283" mass="30989">MERITSWREFDDAVATAGAAGSDERVHSSLVFRGLARSSYSNVPSLARLGEDSSRLERHLIRNFRKYAHRERPGPTLWDWLSLAQHHGLPTRLLDWTFSPFVAAHFATASHPEDEAVVWAVDCAAAHELLPLGLKTALGSEGATVFTTELLAAHAPSLDVLDRFGEGEPFVLFFEPPSLDDRIVNQSAVLSTMSDPNTGMDQWLAANPGVWHAWLLTPDAKAEIRERLDQANITERVLMPGLDGLAAWLRRYYGPARASSDGQEGGATMAGPTPLEAGQGDHM</sequence>
<feature type="region of interest" description="Disordered" evidence="1">
    <location>
        <begin position="257"/>
        <end position="283"/>
    </location>
</feature>
<evidence type="ECO:0000256" key="1">
    <source>
        <dbReference type="SAM" id="MobiDB-lite"/>
    </source>
</evidence>
<dbReference type="InterPro" id="IPR014966">
    <property type="entry name" value="FRG-dom"/>
</dbReference>
<feature type="domain" description="FRG" evidence="2">
    <location>
        <begin position="26"/>
        <end position="119"/>
    </location>
</feature>
<name>A0A9X3NCH3_9ACTN</name>
<dbReference type="AlphaFoldDB" id="A0A9X3NCH3"/>
<organism evidence="3 4">
    <name type="scientific">Solirubrobacter phytolaccae</name>
    <dbReference type="NCBI Taxonomy" id="1404360"/>
    <lineage>
        <taxon>Bacteria</taxon>
        <taxon>Bacillati</taxon>
        <taxon>Actinomycetota</taxon>
        <taxon>Thermoleophilia</taxon>
        <taxon>Solirubrobacterales</taxon>
        <taxon>Solirubrobacteraceae</taxon>
        <taxon>Solirubrobacter</taxon>
    </lineage>
</organism>
<gene>
    <name evidence="3" type="ORF">OJ997_18680</name>
</gene>
<proteinExistence type="predicted"/>
<reference evidence="3" key="1">
    <citation type="submission" date="2022-10" db="EMBL/GenBank/DDBJ databases">
        <title>The WGS of Solirubrobacter phytolaccae KCTC 29190.</title>
        <authorList>
            <person name="Jiang Z."/>
        </authorList>
    </citation>
    <scope>NUCLEOTIDE SEQUENCE</scope>
    <source>
        <strain evidence="3">KCTC 29190</strain>
    </source>
</reference>
<evidence type="ECO:0000259" key="2">
    <source>
        <dbReference type="SMART" id="SM00901"/>
    </source>
</evidence>
<accession>A0A9X3NCH3</accession>
<dbReference type="Pfam" id="PF08867">
    <property type="entry name" value="FRG"/>
    <property type="match status" value="1"/>
</dbReference>
<dbReference type="EMBL" id="JAPDDP010000034">
    <property type="protein sequence ID" value="MDA0182340.1"/>
    <property type="molecule type" value="Genomic_DNA"/>
</dbReference>
<dbReference type="SMART" id="SM00901">
    <property type="entry name" value="FRG"/>
    <property type="match status" value="1"/>
</dbReference>
<protein>
    <submittedName>
        <fullName evidence="3">FRG domain-containing protein</fullName>
    </submittedName>
</protein>
<evidence type="ECO:0000313" key="3">
    <source>
        <dbReference type="EMBL" id="MDA0182340.1"/>
    </source>
</evidence>